<sequence>MVKTPKPARQWRVVPTKGFVKGQWTLTPEQDDALREEATRRMIERGARRVDASEVMREILDAWLKRRKKAGSE</sequence>
<evidence type="ECO:0000313" key="2">
    <source>
        <dbReference type="Proteomes" id="UP000007089"/>
    </source>
</evidence>
<reference evidence="1" key="1">
    <citation type="submission" date="2009-01" db="EMBL/GenBank/DDBJ databases">
        <title>Complete sequence of Anaeromyxobacter dehalogenans 2CP-1.</title>
        <authorList>
            <consortium name="US DOE Joint Genome Institute"/>
            <person name="Lucas S."/>
            <person name="Copeland A."/>
            <person name="Lapidus A."/>
            <person name="Glavina del Rio T."/>
            <person name="Dalin E."/>
            <person name="Tice H."/>
            <person name="Bruce D."/>
            <person name="Goodwin L."/>
            <person name="Pitluck S."/>
            <person name="Saunders E."/>
            <person name="Brettin T."/>
            <person name="Detter J.C."/>
            <person name="Han C."/>
            <person name="Larimer F."/>
            <person name="Land M."/>
            <person name="Hauser L."/>
            <person name="Kyrpides N."/>
            <person name="Ovchinnikova G."/>
            <person name="Beliaev A.S."/>
            <person name="Richardson P."/>
        </authorList>
    </citation>
    <scope>NUCLEOTIDE SEQUENCE</scope>
    <source>
        <strain evidence="1">2CP-1</strain>
    </source>
</reference>
<gene>
    <name evidence="1" type="ordered locus">A2cp1_3417</name>
</gene>
<dbReference type="HOGENOM" id="CLU_2696430_0_0_7"/>
<dbReference type="KEGG" id="acp:A2cp1_3417"/>
<dbReference type="RefSeq" id="WP_015934555.1">
    <property type="nucleotide sequence ID" value="NC_011891.1"/>
</dbReference>
<name>B8JHN5_ANAD2</name>
<protein>
    <submittedName>
        <fullName evidence="1">Uncharacterized protein</fullName>
    </submittedName>
</protein>
<proteinExistence type="predicted"/>
<accession>B8JHN5</accession>
<dbReference type="AlphaFoldDB" id="B8JHN5"/>
<organism evidence="1 2">
    <name type="scientific">Anaeromyxobacter dehalogenans (strain ATCC BAA-258 / DSM 21875 / 2CP-1)</name>
    <dbReference type="NCBI Taxonomy" id="455488"/>
    <lineage>
        <taxon>Bacteria</taxon>
        <taxon>Pseudomonadati</taxon>
        <taxon>Myxococcota</taxon>
        <taxon>Myxococcia</taxon>
        <taxon>Myxococcales</taxon>
        <taxon>Cystobacterineae</taxon>
        <taxon>Anaeromyxobacteraceae</taxon>
        <taxon>Anaeromyxobacter</taxon>
    </lineage>
</organism>
<evidence type="ECO:0000313" key="1">
    <source>
        <dbReference type="EMBL" id="ACL66747.1"/>
    </source>
</evidence>
<dbReference type="Proteomes" id="UP000007089">
    <property type="component" value="Chromosome"/>
</dbReference>
<dbReference type="EMBL" id="CP001359">
    <property type="protein sequence ID" value="ACL66747.1"/>
    <property type="molecule type" value="Genomic_DNA"/>
</dbReference>
<keyword evidence="2" id="KW-1185">Reference proteome</keyword>